<evidence type="ECO:0000259" key="3">
    <source>
        <dbReference type="PROSITE" id="PS50835"/>
    </source>
</evidence>
<dbReference type="GeneTree" id="ENSGT01120000273440"/>
<dbReference type="SMART" id="SM00409">
    <property type="entry name" value="IG"/>
    <property type="match status" value="1"/>
</dbReference>
<dbReference type="InterPro" id="IPR007110">
    <property type="entry name" value="Ig-like_dom"/>
</dbReference>
<keyword evidence="1" id="KW-0732">Signal</keyword>
<dbReference type="SUPFAM" id="SSF48726">
    <property type="entry name" value="Immunoglobulin"/>
    <property type="match status" value="1"/>
</dbReference>
<dbReference type="Pfam" id="PF07686">
    <property type="entry name" value="V-set"/>
    <property type="match status" value="1"/>
</dbReference>
<reference evidence="4" key="2">
    <citation type="submission" date="2025-08" db="UniProtKB">
        <authorList>
            <consortium name="Ensembl"/>
        </authorList>
    </citation>
    <scope>IDENTIFICATION</scope>
</reference>
<evidence type="ECO:0000256" key="1">
    <source>
        <dbReference type="ARBA" id="ARBA00022729"/>
    </source>
</evidence>
<dbReference type="Proteomes" id="UP000314980">
    <property type="component" value="Unassembled WGS sequence"/>
</dbReference>
<dbReference type="AlphaFoldDB" id="A0A4W6CMS0"/>
<reference evidence="4" key="3">
    <citation type="submission" date="2025-09" db="UniProtKB">
        <authorList>
            <consortium name="Ensembl"/>
        </authorList>
    </citation>
    <scope>IDENTIFICATION</scope>
</reference>
<dbReference type="InParanoid" id="A0A4W6CMS0"/>
<evidence type="ECO:0000256" key="2">
    <source>
        <dbReference type="ARBA" id="ARBA00022859"/>
    </source>
</evidence>
<dbReference type="PANTHER" id="PTHR23268:SF102">
    <property type="entry name" value="IMMUNOGLOBULIN V-SET DOMAIN-CONTAINING PROTEIN"/>
    <property type="match status" value="1"/>
</dbReference>
<dbReference type="STRING" id="8187.ENSLCAP00010013623"/>
<protein>
    <recommendedName>
        <fullName evidence="3">Ig-like domain-containing protein</fullName>
    </recommendedName>
</protein>
<keyword evidence="5" id="KW-1185">Reference proteome</keyword>
<dbReference type="Ensembl" id="ENSLCAT00010013920.1">
    <property type="protein sequence ID" value="ENSLCAP00010013623.1"/>
    <property type="gene ID" value="ENSLCAG00010006477.1"/>
</dbReference>
<evidence type="ECO:0000313" key="5">
    <source>
        <dbReference type="Proteomes" id="UP000314980"/>
    </source>
</evidence>
<accession>A0A4W6CMS0</accession>
<organism evidence="4 5">
    <name type="scientific">Lates calcarifer</name>
    <name type="common">Barramundi</name>
    <name type="synonym">Holocentrus calcarifer</name>
    <dbReference type="NCBI Taxonomy" id="8187"/>
    <lineage>
        <taxon>Eukaryota</taxon>
        <taxon>Metazoa</taxon>
        <taxon>Chordata</taxon>
        <taxon>Craniata</taxon>
        <taxon>Vertebrata</taxon>
        <taxon>Euteleostomi</taxon>
        <taxon>Actinopterygii</taxon>
        <taxon>Neopterygii</taxon>
        <taxon>Teleostei</taxon>
        <taxon>Neoteleostei</taxon>
        <taxon>Acanthomorphata</taxon>
        <taxon>Carangaria</taxon>
        <taxon>Carangaria incertae sedis</taxon>
        <taxon>Centropomidae</taxon>
        <taxon>Lates</taxon>
    </lineage>
</organism>
<sequence>MPEKCFCFVFYCLICSNTNNGVHQTSRLLVERGQSAQMNCKHDLGGTYFEMCWYQQLPEENLKQIVSTVPYSEPDFGDFSQDKFSATKSEAESGSFTVKNVEPGDSGVYFCAVSSHTVMLIFVKLHKNHRLSLALCLT</sequence>
<dbReference type="GO" id="GO:0002376">
    <property type="term" value="P:immune system process"/>
    <property type="evidence" value="ECO:0007669"/>
    <property type="project" value="UniProtKB-KW"/>
</dbReference>
<dbReference type="SMART" id="SM00406">
    <property type="entry name" value="IGv"/>
    <property type="match status" value="1"/>
</dbReference>
<dbReference type="GO" id="GO:0007166">
    <property type="term" value="P:cell surface receptor signaling pathway"/>
    <property type="evidence" value="ECO:0007669"/>
    <property type="project" value="TreeGrafter"/>
</dbReference>
<dbReference type="Gene3D" id="2.60.40.10">
    <property type="entry name" value="Immunoglobulins"/>
    <property type="match status" value="1"/>
</dbReference>
<evidence type="ECO:0000313" key="4">
    <source>
        <dbReference type="Ensembl" id="ENSLCAP00010013623.1"/>
    </source>
</evidence>
<proteinExistence type="predicted"/>
<dbReference type="InterPro" id="IPR013106">
    <property type="entry name" value="Ig_V-set"/>
</dbReference>
<dbReference type="InterPro" id="IPR003599">
    <property type="entry name" value="Ig_sub"/>
</dbReference>
<keyword evidence="2" id="KW-0391">Immunity</keyword>
<dbReference type="GO" id="GO:0005886">
    <property type="term" value="C:plasma membrane"/>
    <property type="evidence" value="ECO:0007669"/>
    <property type="project" value="TreeGrafter"/>
</dbReference>
<dbReference type="InterPro" id="IPR036179">
    <property type="entry name" value="Ig-like_dom_sf"/>
</dbReference>
<dbReference type="PROSITE" id="PS50835">
    <property type="entry name" value="IG_LIKE"/>
    <property type="match status" value="1"/>
</dbReference>
<dbReference type="PANTHER" id="PTHR23268">
    <property type="entry name" value="T-CELL RECEPTOR BETA CHAIN"/>
    <property type="match status" value="1"/>
</dbReference>
<dbReference type="InterPro" id="IPR050413">
    <property type="entry name" value="TCR_beta_variable"/>
</dbReference>
<feature type="domain" description="Ig-like" evidence="3">
    <location>
        <begin position="30"/>
        <end position="121"/>
    </location>
</feature>
<reference evidence="5" key="1">
    <citation type="submission" date="2015-09" db="EMBL/GenBank/DDBJ databases">
        <authorList>
            <person name="Sai Rama Sridatta P."/>
        </authorList>
    </citation>
    <scope>NUCLEOTIDE SEQUENCE [LARGE SCALE GENOMIC DNA]</scope>
</reference>
<dbReference type="InterPro" id="IPR013783">
    <property type="entry name" value="Ig-like_fold"/>
</dbReference>
<name>A0A4W6CMS0_LATCA</name>